<dbReference type="Pfam" id="PF07995">
    <property type="entry name" value="GSDH"/>
    <property type="match status" value="2"/>
</dbReference>
<dbReference type="AlphaFoldDB" id="A0A6I6GNT8"/>
<gene>
    <name evidence="4" type="ORF">GLV81_15525</name>
</gene>
<feature type="chain" id="PRO_5026091890" evidence="1">
    <location>
        <begin position="24"/>
        <end position="885"/>
    </location>
</feature>
<dbReference type="NCBIfam" id="TIGR04183">
    <property type="entry name" value="Por_Secre_tail"/>
    <property type="match status" value="1"/>
</dbReference>
<accession>A0A6I6GNT8</accession>
<evidence type="ECO:0000259" key="2">
    <source>
        <dbReference type="Pfam" id="PF07995"/>
    </source>
</evidence>
<feature type="signal peptide" evidence="1">
    <location>
        <begin position="1"/>
        <end position="23"/>
    </location>
</feature>
<name>A0A6I6GNT8_9BACT</name>
<organism evidence="4 5">
    <name type="scientific">Phnomibacter ginsenosidimutans</name>
    <dbReference type="NCBI Taxonomy" id="2676868"/>
    <lineage>
        <taxon>Bacteria</taxon>
        <taxon>Pseudomonadati</taxon>
        <taxon>Bacteroidota</taxon>
        <taxon>Chitinophagia</taxon>
        <taxon>Chitinophagales</taxon>
        <taxon>Chitinophagaceae</taxon>
        <taxon>Phnomibacter</taxon>
    </lineage>
</organism>
<dbReference type="Pfam" id="PF18962">
    <property type="entry name" value="Por_Secre_tail"/>
    <property type="match status" value="1"/>
</dbReference>
<dbReference type="PANTHER" id="PTHR19328">
    <property type="entry name" value="HEDGEHOG-INTERACTING PROTEIN"/>
    <property type="match status" value="1"/>
</dbReference>
<dbReference type="InterPro" id="IPR026444">
    <property type="entry name" value="Secre_tail"/>
</dbReference>
<feature type="domain" description="Glucose/Sorbosone dehydrogenase" evidence="2">
    <location>
        <begin position="399"/>
        <end position="480"/>
    </location>
</feature>
<evidence type="ECO:0000256" key="1">
    <source>
        <dbReference type="SAM" id="SignalP"/>
    </source>
</evidence>
<feature type="domain" description="Glucose/Sorbosone dehydrogenase" evidence="2">
    <location>
        <begin position="45"/>
        <end position="342"/>
    </location>
</feature>
<protein>
    <submittedName>
        <fullName evidence="4">T9SS type A sorting domain-containing protein</fullName>
    </submittedName>
</protein>
<evidence type="ECO:0000313" key="4">
    <source>
        <dbReference type="EMBL" id="QGW29338.1"/>
    </source>
</evidence>
<dbReference type="Proteomes" id="UP000426027">
    <property type="component" value="Chromosome"/>
</dbReference>
<dbReference type="InterPro" id="IPR013783">
    <property type="entry name" value="Ig-like_fold"/>
</dbReference>
<dbReference type="KEGG" id="fls:GLV81_15525"/>
<dbReference type="Gene3D" id="2.60.40.10">
    <property type="entry name" value="Immunoglobulins"/>
    <property type="match status" value="1"/>
</dbReference>
<sequence>MQKTFTHLRMLCLMLCVYTSTQAQVVVGGRHGEVFKATTLQSTLRDPWDIAYGPDNSLWVTESKGYRVRKIDPSTGSMSTVLDIHAFTTNNQTTTGLTNTEFNAFKRVFTGSETGFAWPQGGMMGFAFHPEFTTTKPYVYLAYVRTYTGKNTTNTVNSTYPDGQGQYFRTFLTRWTWNSTLGKLTSPVILCDTLPGSNDHNSGRLTIAPVSGTNYLFYSVGDMGAGQFDNQSRIIRAQDPASYQGKILRFNIEEDADADQGAVDYNKWIPNDNPYGTNSAVWAIGIRNNQGFSYANIGGVGRLYGSSHGPFSDDEINVIESGKNYGHPLVIGMNDGNYNGLKAGASGGSLPTIPASNGEQNNATAIGANYRNPIYAFYDAPLATVTSIYNNQTNNGAWPSEAPSGMEIYTGNIIPGWKNSLLLSSLKWGRILRLKLNTNGCAMTSVDGVSDTVTYFGGRNRFRDVTYAPDGKTLFVVMDSSLTTSGPSANNQVVSSCRGCVQKYEFLGYNSSAGKSTIPSHIPIAPGTANTCETLNSVEINADNTNLWVPITDADGNIVAEVRGNGNNIGTVSSVLYKSSTPREDGARRPYLNRNMSISVSGTHPFNTNGGVGVRVYLTKAEFEALRDGTNSTGFSSGIETFEDLGIFKIAGSGCITSLSGNASQVAGATVEAFGTDGYVITATVTSFSAFFVANNSSMVLPIKLKDFTATWLSNNATLSWSTSSEAGAEGFDIERSTDGRSFSSIGFVKAKGNSSVTNTYRFNDQTAGTVTANTIYYRLKLKDADGKYVYSAVSSITRTAAAFVVKVFPNPVKSQATLSVFADKEDKMQWQLTDTRGRVLRSQTSSIVKGQNNIIVDMNDLPAGMYQLQARGQYFNQILKLQKQ</sequence>
<dbReference type="InterPro" id="IPR011041">
    <property type="entry name" value="Quinoprot_gluc/sorb_DH_b-prop"/>
</dbReference>
<feature type="domain" description="Secretion system C-terminal sorting" evidence="3">
    <location>
        <begin position="808"/>
        <end position="873"/>
    </location>
</feature>
<evidence type="ECO:0000259" key="3">
    <source>
        <dbReference type="Pfam" id="PF18962"/>
    </source>
</evidence>
<dbReference type="Gene3D" id="2.120.10.30">
    <property type="entry name" value="TolB, C-terminal domain"/>
    <property type="match status" value="1"/>
</dbReference>
<dbReference type="InterPro" id="IPR011042">
    <property type="entry name" value="6-blade_b-propeller_TolB-like"/>
</dbReference>
<dbReference type="InterPro" id="IPR012938">
    <property type="entry name" value="Glc/Sorbosone_DH"/>
</dbReference>
<evidence type="ECO:0000313" key="5">
    <source>
        <dbReference type="Proteomes" id="UP000426027"/>
    </source>
</evidence>
<reference evidence="4 5" key="1">
    <citation type="submission" date="2019-11" db="EMBL/GenBank/DDBJ databases">
        <authorList>
            <person name="Im W.T."/>
        </authorList>
    </citation>
    <scope>NUCLEOTIDE SEQUENCE [LARGE SCALE GENOMIC DNA]</scope>
    <source>
        <strain evidence="4 5">SB-02</strain>
    </source>
</reference>
<dbReference type="EMBL" id="CP046566">
    <property type="protein sequence ID" value="QGW29338.1"/>
    <property type="molecule type" value="Genomic_DNA"/>
</dbReference>
<proteinExistence type="predicted"/>
<keyword evidence="1" id="KW-0732">Signal</keyword>
<dbReference type="SUPFAM" id="SSF50952">
    <property type="entry name" value="Soluble quinoprotein glucose dehydrogenase"/>
    <property type="match status" value="1"/>
</dbReference>
<keyword evidence="5" id="KW-1185">Reference proteome</keyword>
<dbReference type="PANTHER" id="PTHR19328:SF13">
    <property type="entry name" value="HIPL1 PROTEIN"/>
    <property type="match status" value="1"/>
</dbReference>
<dbReference type="RefSeq" id="WP_157479690.1">
    <property type="nucleotide sequence ID" value="NZ_CP046566.1"/>
</dbReference>